<gene>
    <name evidence="2" type="ORF">C7455_11510</name>
</gene>
<dbReference type="EMBL" id="QGGW01000015">
    <property type="protein sequence ID" value="PWK55877.1"/>
    <property type="molecule type" value="Genomic_DNA"/>
</dbReference>
<organism evidence="2 3">
    <name type="scientific">Roseicyclus mahoneyensis</name>
    <dbReference type="NCBI Taxonomy" id="164332"/>
    <lineage>
        <taxon>Bacteria</taxon>
        <taxon>Pseudomonadati</taxon>
        <taxon>Pseudomonadota</taxon>
        <taxon>Alphaproteobacteria</taxon>
        <taxon>Rhodobacterales</taxon>
        <taxon>Roseobacteraceae</taxon>
        <taxon>Roseicyclus</taxon>
    </lineage>
</organism>
<proteinExistence type="predicted"/>
<name>A0A316GM05_9RHOB</name>
<protein>
    <submittedName>
        <fullName evidence="2">Uncharacterized protein</fullName>
    </submittedName>
</protein>
<sequence>MDRPTLGGGGRRHTYRSILSDSGNPPPPALVIARQVLPTQIQMIELAGSKEMTNHDGRAVKSSVWPDADSLIDPQKVGSAEFDVVTL</sequence>
<evidence type="ECO:0000313" key="3">
    <source>
        <dbReference type="Proteomes" id="UP000245708"/>
    </source>
</evidence>
<comment type="caution">
    <text evidence="2">The sequence shown here is derived from an EMBL/GenBank/DDBJ whole genome shotgun (WGS) entry which is preliminary data.</text>
</comment>
<dbReference type="RefSeq" id="WP_146200051.1">
    <property type="nucleotide sequence ID" value="NZ_QGGW01000015.1"/>
</dbReference>
<feature type="region of interest" description="Disordered" evidence="1">
    <location>
        <begin position="1"/>
        <end position="26"/>
    </location>
</feature>
<evidence type="ECO:0000256" key="1">
    <source>
        <dbReference type="SAM" id="MobiDB-lite"/>
    </source>
</evidence>
<dbReference type="Proteomes" id="UP000245708">
    <property type="component" value="Unassembled WGS sequence"/>
</dbReference>
<keyword evidence="3" id="KW-1185">Reference proteome</keyword>
<reference evidence="2 3" key="1">
    <citation type="submission" date="2018-05" db="EMBL/GenBank/DDBJ databases">
        <title>Genomic Encyclopedia of Type Strains, Phase IV (KMG-IV): sequencing the most valuable type-strain genomes for metagenomic binning, comparative biology and taxonomic classification.</title>
        <authorList>
            <person name="Goeker M."/>
        </authorList>
    </citation>
    <scope>NUCLEOTIDE SEQUENCE [LARGE SCALE GENOMIC DNA]</scope>
    <source>
        <strain evidence="2 3">DSM 16097</strain>
    </source>
</reference>
<accession>A0A316GM05</accession>
<evidence type="ECO:0000313" key="2">
    <source>
        <dbReference type="EMBL" id="PWK55877.1"/>
    </source>
</evidence>
<dbReference type="AlphaFoldDB" id="A0A316GM05"/>